<dbReference type="InterPro" id="IPR007714">
    <property type="entry name" value="CFA20_dom"/>
</dbReference>
<dbReference type="OrthoDB" id="7486196at2759"/>
<keyword evidence="1" id="KW-0732">Signal</keyword>
<feature type="signal peptide" evidence="1">
    <location>
        <begin position="1"/>
        <end position="16"/>
    </location>
</feature>
<dbReference type="RefSeq" id="XP_029341469.1">
    <property type="nucleotide sequence ID" value="XM_029485609.1"/>
</dbReference>
<dbReference type="Proteomes" id="UP000007819">
    <property type="component" value="Chromosome X"/>
</dbReference>
<evidence type="ECO:0000259" key="2">
    <source>
        <dbReference type="Pfam" id="PF05018"/>
    </source>
</evidence>
<dbReference type="KEGG" id="api:100169583"/>
<dbReference type="InterPro" id="IPR040441">
    <property type="entry name" value="CFA20/CFAP20DC"/>
</dbReference>
<protein>
    <recommendedName>
        <fullName evidence="2">CFA20 domain-containing protein</fullName>
    </recommendedName>
</protein>
<accession>A0A8R2JLJ2</accession>
<dbReference type="EnsemblMetazoa" id="XM_029485609.1">
    <property type="protein sequence ID" value="XP_029341469.1"/>
    <property type="gene ID" value="LOC100169583"/>
</dbReference>
<reference evidence="3" key="2">
    <citation type="submission" date="2022-06" db="UniProtKB">
        <authorList>
            <consortium name="EnsemblMetazoa"/>
        </authorList>
    </citation>
    <scope>IDENTIFICATION</scope>
</reference>
<name>A0A8R2JLJ2_ACYPI</name>
<dbReference type="PANTHER" id="PTHR12458">
    <property type="entry name" value="ORF PROTEIN"/>
    <property type="match status" value="1"/>
</dbReference>
<dbReference type="GeneID" id="100169583"/>
<feature type="domain" description="CFA20" evidence="2">
    <location>
        <begin position="13"/>
        <end position="169"/>
    </location>
</feature>
<sequence>MVYCTWLLLLVYQCKGGEMKLVQDDQMKSNVLQIQSKNVNACCITCPVNPKDSMGIRLPFVTLIVKNLGQFFTFEITILDSENIRRRLRMSSYHVKKKLSTFMVTMPVSMDMGWNQLQMNLAKFTITSFSTTYVETVCVKVHANCRLRRIYFSDQLYNEDQLPKSYRMHRTMDMLEKPNYILRKKVVKVDKKSTADPEKTKQLVS</sequence>
<evidence type="ECO:0000313" key="3">
    <source>
        <dbReference type="EnsemblMetazoa" id="XP_029341469.1"/>
    </source>
</evidence>
<organism evidence="3 4">
    <name type="scientific">Acyrthosiphon pisum</name>
    <name type="common">Pea aphid</name>
    <dbReference type="NCBI Taxonomy" id="7029"/>
    <lineage>
        <taxon>Eukaryota</taxon>
        <taxon>Metazoa</taxon>
        <taxon>Ecdysozoa</taxon>
        <taxon>Arthropoda</taxon>
        <taxon>Hexapoda</taxon>
        <taxon>Insecta</taxon>
        <taxon>Pterygota</taxon>
        <taxon>Neoptera</taxon>
        <taxon>Paraneoptera</taxon>
        <taxon>Hemiptera</taxon>
        <taxon>Sternorrhyncha</taxon>
        <taxon>Aphidomorpha</taxon>
        <taxon>Aphidoidea</taxon>
        <taxon>Aphididae</taxon>
        <taxon>Macrosiphini</taxon>
        <taxon>Acyrthosiphon</taxon>
    </lineage>
</organism>
<dbReference type="AlphaFoldDB" id="A0A8R2JLJ2"/>
<reference evidence="4" key="1">
    <citation type="submission" date="2010-06" db="EMBL/GenBank/DDBJ databases">
        <authorList>
            <person name="Jiang H."/>
            <person name="Abraham K."/>
            <person name="Ali S."/>
            <person name="Alsbrooks S.L."/>
            <person name="Anim B.N."/>
            <person name="Anosike U.S."/>
            <person name="Attaway T."/>
            <person name="Bandaranaike D.P."/>
            <person name="Battles P.K."/>
            <person name="Bell S.N."/>
            <person name="Bell A.V."/>
            <person name="Beltran B."/>
            <person name="Bickham C."/>
            <person name="Bustamante Y."/>
            <person name="Caleb T."/>
            <person name="Canada A."/>
            <person name="Cardenas V."/>
            <person name="Carter K."/>
            <person name="Chacko J."/>
            <person name="Chandrabose M.N."/>
            <person name="Chavez D."/>
            <person name="Chavez A."/>
            <person name="Chen L."/>
            <person name="Chu H.-S."/>
            <person name="Claassen K.J."/>
            <person name="Cockrell R."/>
            <person name="Collins M."/>
            <person name="Cooper J.A."/>
            <person name="Cree A."/>
            <person name="Curry S.M."/>
            <person name="Da Y."/>
            <person name="Dao M.D."/>
            <person name="Das B."/>
            <person name="Davila M.-L."/>
            <person name="Davy-Carroll L."/>
            <person name="Denson S."/>
            <person name="Dinh H."/>
            <person name="Ebong V.E."/>
            <person name="Edwards J.R."/>
            <person name="Egan A."/>
            <person name="El-Daye J."/>
            <person name="Escobedo L."/>
            <person name="Fernandez S."/>
            <person name="Fernando P.R."/>
            <person name="Flagg N."/>
            <person name="Forbes L.D."/>
            <person name="Fowler R.G."/>
            <person name="Fu Q."/>
            <person name="Gabisi R.A."/>
            <person name="Ganer J."/>
            <person name="Garbino Pronczuk A."/>
            <person name="Garcia R.M."/>
            <person name="Garner T."/>
            <person name="Garrett T.E."/>
            <person name="Gonzalez D.A."/>
            <person name="Hamid H."/>
            <person name="Hawkins E.S."/>
            <person name="Hirani K."/>
            <person name="Hogues M.E."/>
            <person name="Hollins B."/>
            <person name="Hsiao C.-H."/>
            <person name="Jabil R."/>
            <person name="James M.L."/>
            <person name="Jhangiani S.N."/>
            <person name="Johnson B."/>
            <person name="Johnson Q."/>
            <person name="Joshi V."/>
            <person name="Kalu J.B."/>
            <person name="Kam C."/>
            <person name="Kashfia A."/>
            <person name="Keebler J."/>
            <person name="Kisamo H."/>
            <person name="Kovar C.L."/>
            <person name="Lago L.A."/>
            <person name="Lai C.-Y."/>
            <person name="Laidlaw J."/>
            <person name="Lara F."/>
            <person name="Le T.-K."/>
            <person name="Lee S.L."/>
            <person name="Legall F.H."/>
            <person name="Lemon S.J."/>
            <person name="Lewis L.R."/>
            <person name="Li B."/>
            <person name="Liu Y."/>
            <person name="Liu Y.-S."/>
            <person name="Lopez J."/>
            <person name="Lozado R.J."/>
            <person name="Lu J."/>
            <person name="Madu R.C."/>
            <person name="Maheshwari M."/>
            <person name="Maheshwari R."/>
            <person name="Malloy K."/>
            <person name="Martinez E."/>
            <person name="Mathew T."/>
            <person name="Mercado I.C."/>
            <person name="Mercado C."/>
            <person name="Meyer B."/>
            <person name="Montgomery K."/>
            <person name="Morgan M.B."/>
            <person name="Munidasa M."/>
            <person name="Nazareth L.V."/>
            <person name="Nelson J."/>
            <person name="Ng B.M."/>
            <person name="Nguyen N.B."/>
            <person name="Nguyen P.Q."/>
            <person name="Nguyen T."/>
            <person name="Obregon M."/>
            <person name="Okwuonu G.O."/>
            <person name="Onwere C.G."/>
            <person name="Orozco G."/>
            <person name="Parra A."/>
            <person name="Patel S."/>
            <person name="Patil S."/>
            <person name="Perez A."/>
            <person name="Perez Y."/>
            <person name="Pham C."/>
            <person name="Primus E.L."/>
            <person name="Pu L.-L."/>
            <person name="Puazo M."/>
            <person name="Qin X."/>
            <person name="Quiroz J.B."/>
            <person name="Reese J."/>
            <person name="Richards S."/>
            <person name="Rives C.M."/>
            <person name="Robberts R."/>
            <person name="Ruiz S.J."/>
            <person name="Ruiz M.J."/>
            <person name="Santibanez J."/>
            <person name="Schneider B.W."/>
            <person name="Sisson I."/>
            <person name="Smith M."/>
            <person name="Sodergren E."/>
            <person name="Song X.-Z."/>
            <person name="Song B.B."/>
            <person name="Summersgill H."/>
            <person name="Thelus R."/>
            <person name="Thornton R.D."/>
            <person name="Trejos Z.Y."/>
            <person name="Usmani K."/>
            <person name="Vattathil S."/>
            <person name="Villasana D."/>
            <person name="Walker D.L."/>
            <person name="Wang S."/>
            <person name="Wang K."/>
            <person name="White C.S."/>
            <person name="Williams A.C."/>
            <person name="Williamson J."/>
            <person name="Wilson K."/>
            <person name="Woghiren I.O."/>
            <person name="Woodworth J.R."/>
            <person name="Worley K.C."/>
            <person name="Wright R.A."/>
            <person name="Wu W."/>
            <person name="Young L."/>
            <person name="Zhang L."/>
            <person name="Zhang J."/>
            <person name="Zhu Y."/>
            <person name="Muzny D.M."/>
            <person name="Weinstock G."/>
            <person name="Gibbs R.A."/>
        </authorList>
    </citation>
    <scope>NUCLEOTIDE SEQUENCE [LARGE SCALE GENOMIC DNA]</scope>
    <source>
        <strain evidence="4">LSR1</strain>
    </source>
</reference>
<keyword evidence="4" id="KW-1185">Reference proteome</keyword>
<proteinExistence type="predicted"/>
<feature type="chain" id="PRO_5035817280" description="CFA20 domain-containing protein" evidence="1">
    <location>
        <begin position="17"/>
        <end position="205"/>
    </location>
</feature>
<evidence type="ECO:0000313" key="4">
    <source>
        <dbReference type="Proteomes" id="UP000007819"/>
    </source>
</evidence>
<dbReference type="Pfam" id="PF05018">
    <property type="entry name" value="CFA20_dom"/>
    <property type="match status" value="1"/>
</dbReference>
<evidence type="ECO:0000256" key="1">
    <source>
        <dbReference type="SAM" id="SignalP"/>
    </source>
</evidence>